<evidence type="ECO:0000313" key="1">
    <source>
        <dbReference type="EMBL" id="MDM7853671.1"/>
    </source>
</evidence>
<dbReference type="Proteomes" id="UP001529338">
    <property type="component" value="Unassembled WGS sequence"/>
</dbReference>
<dbReference type="RefSeq" id="WP_289453192.1">
    <property type="nucleotide sequence ID" value="NZ_JAUCGQ010000001.1"/>
</dbReference>
<keyword evidence="2" id="KW-1185">Reference proteome</keyword>
<evidence type="ECO:0000313" key="2">
    <source>
        <dbReference type="Proteomes" id="UP001529338"/>
    </source>
</evidence>
<reference evidence="1 2" key="1">
    <citation type="submission" date="2023-06" db="EMBL/GenBank/DDBJ databases">
        <title>Cellulomonas sp. MW4 Whole genome sequence.</title>
        <authorList>
            <person name="Park S."/>
        </authorList>
    </citation>
    <scope>NUCLEOTIDE SEQUENCE [LARGE SCALE GENOMIC DNA]</scope>
    <source>
        <strain evidence="1 2">MW4</strain>
    </source>
</reference>
<comment type="caution">
    <text evidence="1">The sequence shown here is derived from an EMBL/GenBank/DDBJ whole genome shotgun (WGS) entry which is preliminary data.</text>
</comment>
<accession>A0ABT7SBV7</accession>
<name>A0ABT7SBV7_9CELL</name>
<sequence>MTSPQVIRGDDQTAKTEESVLDGLANVEGPGWVDHSSDPIQGLFPLAVEQFLNAAVAVNVPGVTTVTNTARYYALHALIADEAQRRRLDGGQARNLLRRTEIVYALICMSHQQSDGHDSWYPAAHGRDRILSFLSSGQVDLDDAAGMGPGKYANAATGFLGPYFGSEVSLGWLADGPLSPGPAYDRPVVHRELGPVVDLAATTSSLGLADVADLGSMCLCRAATSDDGGLLAERFAGRPDEAGTVAGNIGQLMRLFATAMGSSEVRTERDLGAFVMFSPVVVDDPRSTEIWLRWRGIRTRAASVAAWRELFAHTCRYLNGGPLTVDQLGRLLAEDMPAGTLADFVAGLPPVVDAHGAPLPAELEIADRPSPERHLATLALGAMRFRLLHDTSGPVRLGLAGPPGHRFESEELSPQWVSNVLSDWGARPVAEFARWLASVMVNRAHRVTMSKSYWRPGRYVMPLRILLQDDLVVKMHGEATGEPPLRWTQLLSMGRQTGIFSVSDAGVWELGPRGYLLE</sequence>
<dbReference type="EMBL" id="JAUCGQ010000001">
    <property type="protein sequence ID" value="MDM7853671.1"/>
    <property type="molecule type" value="Genomic_DNA"/>
</dbReference>
<proteinExistence type="predicted"/>
<protein>
    <submittedName>
        <fullName evidence="1">Uncharacterized protein</fullName>
    </submittedName>
</protein>
<gene>
    <name evidence="1" type="ORF">QRT04_01890</name>
</gene>
<organism evidence="1 2">
    <name type="scientific">Cellulomonas alba</name>
    <dbReference type="NCBI Taxonomy" id="3053467"/>
    <lineage>
        <taxon>Bacteria</taxon>
        <taxon>Bacillati</taxon>
        <taxon>Actinomycetota</taxon>
        <taxon>Actinomycetes</taxon>
        <taxon>Micrococcales</taxon>
        <taxon>Cellulomonadaceae</taxon>
        <taxon>Cellulomonas</taxon>
    </lineage>
</organism>